<comment type="caution">
    <text evidence="2">The sequence shown here is derived from an EMBL/GenBank/DDBJ whole genome shotgun (WGS) entry which is preliminary data.</text>
</comment>
<dbReference type="AlphaFoldDB" id="A0A847SL48"/>
<gene>
    <name evidence="2" type="ORF">HGH91_12780</name>
</gene>
<sequence>MKTSNQLLLGFMGLLVIGMLFSAIILKAGYNKGITNNPAYDQRQKPDPDYTKASLPPFKALVLTSSIEGDGKEEHPDVTINTTADYSLESYKNITSHQIGDTLFIEIRKARGITLNCQQLSYIRNTSRCNVFLNGLVADQLDMYAGSHVRSYFSDVNIKRFHYTGDTANILEVSDAAKLDSVKISMHKNGSLYFYPGYRYGDIQVDSLAELVLSAQAVNSLKKIN</sequence>
<proteinExistence type="predicted"/>
<evidence type="ECO:0000313" key="3">
    <source>
        <dbReference type="Proteomes" id="UP000552864"/>
    </source>
</evidence>
<evidence type="ECO:0000256" key="1">
    <source>
        <dbReference type="SAM" id="Phobius"/>
    </source>
</evidence>
<evidence type="ECO:0000313" key="2">
    <source>
        <dbReference type="EMBL" id="NLR79507.1"/>
    </source>
</evidence>
<accession>A0A847SL48</accession>
<keyword evidence="3" id="KW-1185">Reference proteome</keyword>
<dbReference type="EMBL" id="JABAHZ010000002">
    <property type="protein sequence ID" value="NLR79507.1"/>
    <property type="molecule type" value="Genomic_DNA"/>
</dbReference>
<reference evidence="2 3" key="1">
    <citation type="submission" date="2020-04" db="EMBL/GenBank/DDBJ databases">
        <authorList>
            <person name="Yin C."/>
        </authorList>
    </citation>
    <scope>NUCLEOTIDE SEQUENCE [LARGE SCALE GENOMIC DNA]</scope>
    <source>
        <strain evidence="2 3">Ak56</strain>
    </source>
</reference>
<feature type="transmembrane region" description="Helical" evidence="1">
    <location>
        <begin position="6"/>
        <end position="26"/>
    </location>
</feature>
<keyword evidence="1" id="KW-0472">Membrane</keyword>
<keyword evidence="1" id="KW-1133">Transmembrane helix</keyword>
<keyword evidence="1" id="KW-0812">Transmembrane</keyword>
<dbReference type="RefSeq" id="WP_168738802.1">
    <property type="nucleotide sequence ID" value="NZ_JABAHZ010000002.1"/>
</dbReference>
<name>A0A847SL48_9BACT</name>
<organism evidence="2 3">
    <name type="scientific">Chitinophaga eiseniae</name>
    <dbReference type="NCBI Taxonomy" id="634771"/>
    <lineage>
        <taxon>Bacteria</taxon>
        <taxon>Pseudomonadati</taxon>
        <taxon>Bacteroidota</taxon>
        <taxon>Chitinophagia</taxon>
        <taxon>Chitinophagales</taxon>
        <taxon>Chitinophagaceae</taxon>
        <taxon>Chitinophaga</taxon>
    </lineage>
</organism>
<dbReference type="Proteomes" id="UP000552864">
    <property type="component" value="Unassembled WGS sequence"/>
</dbReference>
<protein>
    <submittedName>
        <fullName evidence="2">Uncharacterized protein</fullName>
    </submittedName>
</protein>